<sequence>MKKLFFIVTFFASLISYSQRDINYNFTINTTFTANENFGEYDEYFDEVDWALIVPRAIMLRNGFNVKLNNFVAVGINLGFDWHPDLDVLAIPYYLDSKFTLVQVDDDTFYIGGGVGKLLKIGKAFERGNYYKVGIGYHISTESSHSFVLNVDFHQKKIAKFENGRLNSLSFGLGMIFL</sequence>
<comment type="caution">
    <text evidence="1">The sequence shown here is derived from an EMBL/GenBank/DDBJ whole genome shotgun (WGS) entry which is preliminary data.</text>
</comment>
<evidence type="ECO:0008006" key="3">
    <source>
        <dbReference type="Google" id="ProtNLM"/>
    </source>
</evidence>
<evidence type="ECO:0000313" key="2">
    <source>
        <dbReference type="Proteomes" id="UP000256429"/>
    </source>
</evidence>
<keyword evidence="2" id="KW-1185">Reference proteome</keyword>
<gene>
    <name evidence="1" type="ORF">BX611_2574</name>
</gene>
<evidence type="ECO:0000313" key="1">
    <source>
        <dbReference type="EMBL" id="REE80915.1"/>
    </source>
</evidence>
<dbReference type="Proteomes" id="UP000256429">
    <property type="component" value="Unassembled WGS sequence"/>
</dbReference>
<protein>
    <recommendedName>
        <fullName evidence="3">Outer membrane protein with beta-barrel domain</fullName>
    </recommendedName>
</protein>
<dbReference type="OrthoDB" id="1441326at2"/>
<dbReference type="EMBL" id="QTTQ01000011">
    <property type="protein sequence ID" value="REE80915.1"/>
    <property type="molecule type" value="Genomic_DNA"/>
</dbReference>
<dbReference type="AlphaFoldDB" id="A0A3D9RW57"/>
<organism evidence="1 2">
    <name type="scientific">Lutibacter oceani</name>
    <dbReference type="NCBI Taxonomy" id="1853311"/>
    <lineage>
        <taxon>Bacteria</taxon>
        <taxon>Pseudomonadati</taxon>
        <taxon>Bacteroidota</taxon>
        <taxon>Flavobacteriia</taxon>
        <taxon>Flavobacteriales</taxon>
        <taxon>Flavobacteriaceae</taxon>
        <taxon>Lutibacter</taxon>
    </lineage>
</organism>
<proteinExistence type="predicted"/>
<dbReference type="RefSeq" id="WP_115881826.1">
    <property type="nucleotide sequence ID" value="NZ_QTTQ01000011.1"/>
</dbReference>
<reference evidence="1 2" key="1">
    <citation type="submission" date="2018-08" db="EMBL/GenBank/DDBJ databases">
        <title>Genomic Encyclopedia of Type Strains, Phase III (KMG-III): the genomes of soil and plant-associated and newly described type strains.</title>
        <authorList>
            <person name="Whitman W."/>
        </authorList>
    </citation>
    <scope>NUCLEOTIDE SEQUENCE [LARGE SCALE GENOMIC DNA]</scope>
    <source>
        <strain evidence="1 2">325-5</strain>
    </source>
</reference>
<accession>A0A3D9RW57</accession>
<name>A0A3D9RW57_9FLAO</name>